<dbReference type="EMBL" id="CAXAMM010041128">
    <property type="protein sequence ID" value="CAK9097466.1"/>
    <property type="molecule type" value="Genomic_DNA"/>
</dbReference>
<dbReference type="Gene3D" id="1.10.287.1490">
    <property type="match status" value="1"/>
</dbReference>
<keyword evidence="1" id="KW-0175">Coiled coil</keyword>
<reference evidence="4 5" key="1">
    <citation type="submission" date="2024-02" db="EMBL/GenBank/DDBJ databases">
        <authorList>
            <person name="Chen Y."/>
            <person name="Shah S."/>
            <person name="Dougan E. K."/>
            <person name="Thang M."/>
            <person name="Chan C."/>
        </authorList>
    </citation>
    <scope>NUCLEOTIDE SEQUENCE [LARGE SCALE GENOMIC DNA]</scope>
</reference>
<feature type="region of interest" description="Disordered" evidence="2">
    <location>
        <begin position="1"/>
        <end position="59"/>
    </location>
</feature>
<feature type="coiled-coil region" evidence="1">
    <location>
        <begin position="1028"/>
        <end position="1055"/>
    </location>
</feature>
<protein>
    <submittedName>
        <fullName evidence="4">Uncharacterized protein</fullName>
    </submittedName>
</protein>
<evidence type="ECO:0000256" key="1">
    <source>
        <dbReference type="SAM" id="Coils"/>
    </source>
</evidence>
<dbReference type="Proteomes" id="UP001642464">
    <property type="component" value="Unassembled WGS sequence"/>
</dbReference>
<name>A0ABP0RE51_9DINO</name>
<feature type="compositionally biased region" description="Basic and acidic residues" evidence="2">
    <location>
        <begin position="43"/>
        <end position="58"/>
    </location>
</feature>
<keyword evidence="3" id="KW-0472">Membrane</keyword>
<feature type="compositionally biased region" description="Basic and acidic residues" evidence="2">
    <location>
        <begin position="448"/>
        <end position="526"/>
    </location>
</feature>
<feature type="coiled-coil region" evidence="1">
    <location>
        <begin position="833"/>
        <end position="867"/>
    </location>
</feature>
<gene>
    <name evidence="4" type="ORF">SCF082_LOCUS45719</name>
</gene>
<organism evidence="4 5">
    <name type="scientific">Durusdinium trenchii</name>
    <dbReference type="NCBI Taxonomy" id="1381693"/>
    <lineage>
        <taxon>Eukaryota</taxon>
        <taxon>Sar</taxon>
        <taxon>Alveolata</taxon>
        <taxon>Dinophyceae</taxon>
        <taxon>Suessiales</taxon>
        <taxon>Symbiodiniaceae</taxon>
        <taxon>Durusdinium</taxon>
    </lineage>
</organism>
<comment type="caution">
    <text evidence="4">The sequence shown here is derived from an EMBL/GenBank/DDBJ whole genome shotgun (WGS) entry which is preliminary data.</text>
</comment>
<feature type="coiled-coil region" evidence="1">
    <location>
        <begin position="282"/>
        <end position="340"/>
    </location>
</feature>
<feature type="coiled-coil region" evidence="1">
    <location>
        <begin position="1166"/>
        <end position="1200"/>
    </location>
</feature>
<feature type="transmembrane region" description="Helical" evidence="3">
    <location>
        <begin position="234"/>
        <end position="255"/>
    </location>
</feature>
<evidence type="ECO:0000256" key="2">
    <source>
        <dbReference type="SAM" id="MobiDB-lite"/>
    </source>
</evidence>
<feature type="compositionally biased region" description="Basic and acidic residues" evidence="2">
    <location>
        <begin position="429"/>
        <end position="440"/>
    </location>
</feature>
<feature type="coiled-coil region" evidence="1">
    <location>
        <begin position="672"/>
        <end position="706"/>
    </location>
</feature>
<accession>A0ABP0RE51</accession>
<feature type="compositionally biased region" description="Basic and acidic residues" evidence="2">
    <location>
        <begin position="408"/>
        <end position="422"/>
    </location>
</feature>
<evidence type="ECO:0000313" key="4">
    <source>
        <dbReference type="EMBL" id="CAK9097466.1"/>
    </source>
</evidence>
<keyword evidence="3" id="KW-0812">Transmembrane</keyword>
<sequence length="1240" mass="140368">MSSSTSIAPMGTGGSEGSTEAVWPAPPEEVLAVTLATPSDTESGQRADVPADRGERRPNPLLLRLTMEDGKEKQVPVESHGNQSPWTMEPLLHDMEDLRESGFVQVTPEGLGYSIIVSQNPVESAQKKSWVSLILNGKPLKVAAVTICCFVGKLTLEYLADEFLRIAGEFLREPNKFLDKLFPNTWGSSTCKWLFCAIFSSMRDWLNVSWSSDQALGSIISWSADATLFRSGRLIILILHALGLFGIGPIVWAWGRRPDEKPLHSIAQALDKTSQSKEREWKEKLLRTDKELKDCKEKLKNREDELKVLQENENRAQKMNEELNERKQQLEKELAARKEDIINQTYALMELEDKLFKQDTEARAADRNHKKLKKDFDATATDLKHKRRSLLEVDKERERLSGALTEEEGNREKLQRELNKAKDQKRKMDRTISDLKKQKEDLEEELDEKDKELHRKSERLEEKEMNARSELKDFEKRIERVEQRLAQEKNTLKEKEKTLTSEKQSLEQRVQELEPKAQKDALEKVLQRQNDELEKVRTALHHEQSTAEEHKRKIGELKGVVSEAGVWSDANNLETLRQQAMGPVEDSLDKQLNHATSQQLREDMLAEAAGLTFHAEDAVRPTTKVVKLLQGMQEQLDSEAKADEETYDKFKCWCHENTVAREKAAKEAEMATTELKDRVEILLAKSDRLKAEVETTEDEVAKNQAALDTATHLRRQQNKEFTDDLERLNSDLSGVTSAITAMAVAGEGAFLQSKETAARPLREILGRHAAKLNMEDRQAVESFLQRGDGVDTVKGVLEGLKDDFTADLVKIKDDEATSTKQYEALAAAKTEEIQAGIKQIETKKEEKANADEERAIKKQEIKDTEAILGTDVSFVAEVKQRCADMDAQWDERQKTRAEETTAISKAVEILDADEAHANFAKTFSPSFLQESSSSRVQAAAKALSKAKDPRVLSLAMQMKIDKFTNVKKAMDDMVFALKKEQEDEVTQKEFCVDELRKNQLQTEEKTRNKDALVAKEQAIDLETPTNDLKTLHSEISEMQKQLQLAGQNREKENTEFQQMVEEQRKTQGLLKEALKVLAKFYDKEAFLQGSSHAPEVPGGFKDYKANGKSFGVMTMLQQLVDDAAAMEAEAVRAEKSAQSAYEAFAKDTTVSIAKKEASIMNKKAHKAKLEQTLVQTRQSREGHERELETLEGKKMDLHESCDWLLKNFDARQSAREEEVDSVKKAKAILSGASFAEIQLD</sequence>
<feature type="region of interest" description="Disordered" evidence="2">
    <location>
        <begin position="402"/>
        <end position="526"/>
    </location>
</feature>
<keyword evidence="5" id="KW-1185">Reference proteome</keyword>
<evidence type="ECO:0000313" key="5">
    <source>
        <dbReference type="Proteomes" id="UP001642464"/>
    </source>
</evidence>
<proteinExistence type="predicted"/>
<keyword evidence="3" id="KW-1133">Transmembrane helix</keyword>
<evidence type="ECO:0000256" key="3">
    <source>
        <dbReference type="SAM" id="Phobius"/>
    </source>
</evidence>